<protein>
    <submittedName>
        <fullName evidence="2 3">Uncharacterized protein</fullName>
    </submittedName>
</protein>
<dbReference type="InParanoid" id="A0A0Q3FQF0"/>
<sequence>MSGWDPAFWPSMLYCTVQNIGPAQITTTSLLAAAPASPVDPDHEAGVRDALVPSTAPDPVSSKKSSPVTPSPPPPTGGGSRGTTRVCIAHKPRTTCACRRRQ</sequence>
<accession>A0A0Q3FQF0</accession>
<dbReference type="EMBL" id="CM000882">
    <property type="protein sequence ID" value="KQK01600.1"/>
    <property type="molecule type" value="Genomic_DNA"/>
</dbReference>
<name>A0A0Q3FQF0_BRADI</name>
<feature type="region of interest" description="Disordered" evidence="1">
    <location>
        <begin position="35"/>
        <end position="86"/>
    </location>
</feature>
<dbReference type="AlphaFoldDB" id="A0A0Q3FQF0"/>
<reference evidence="3" key="3">
    <citation type="submission" date="2018-08" db="UniProtKB">
        <authorList>
            <consortium name="EnsemblPlants"/>
        </authorList>
    </citation>
    <scope>IDENTIFICATION</scope>
    <source>
        <strain evidence="3">cv. Bd21</strain>
    </source>
</reference>
<dbReference type="Gramene" id="KQK01600">
    <property type="protein sequence ID" value="KQK01600"/>
    <property type="gene ID" value="BRADI_3g56975v3"/>
</dbReference>
<feature type="compositionally biased region" description="Low complexity" evidence="1">
    <location>
        <begin position="59"/>
        <end position="68"/>
    </location>
</feature>
<reference evidence="2 3" key="1">
    <citation type="journal article" date="2010" name="Nature">
        <title>Genome sequencing and analysis of the model grass Brachypodium distachyon.</title>
        <authorList>
            <consortium name="International Brachypodium Initiative"/>
        </authorList>
    </citation>
    <scope>NUCLEOTIDE SEQUENCE [LARGE SCALE GENOMIC DNA]</scope>
    <source>
        <strain evidence="2 3">Bd21</strain>
    </source>
</reference>
<gene>
    <name evidence="2" type="ORF">BRADI_3g56975v3</name>
</gene>
<evidence type="ECO:0000256" key="1">
    <source>
        <dbReference type="SAM" id="MobiDB-lite"/>
    </source>
</evidence>
<evidence type="ECO:0000313" key="2">
    <source>
        <dbReference type="EMBL" id="KQK01600.1"/>
    </source>
</evidence>
<keyword evidence="4" id="KW-1185">Reference proteome</keyword>
<evidence type="ECO:0000313" key="3">
    <source>
        <dbReference type="EnsemblPlants" id="KQK01600"/>
    </source>
</evidence>
<evidence type="ECO:0000313" key="4">
    <source>
        <dbReference type="Proteomes" id="UP000008810"/>
    </source>
</evidence>
<proteinExistence type="predicted"/>
<reference evidence="2" key="2">
    <citation type="submission" date="2017-06" db="EMBL/GenBank/DDBJ databases">
        <title>WGS assembly of Brachypodium distachyon.</title>
        <authorList>
            <consortium name="The International Brachypodium Initiative"/>
            <person name="Lucas S."/>
            <person name="Harmon-Smith M."/>
            <person name="Lail K."/>
            <person name="Tice H."/>
            <person name="Grimwood J."/>
            <person name="Bruce D."/>
            <person name="Barry K."/>
            <person name="Shu S."/>
            <person name="Lindquist E."/>
            <person name="Wang M."/>
            <person name="Pitluck S."/>
            <person name="Vogel J.P."/>
            <person name="Garvin D.F."/>
            <person name="Mockler T.C."/>
            <person name="Schmutz J."/>
            <person name="Rokhsar D."/>
            <person name="Bevan M.W."/>
        </authorList>
    </citation>
    <scope>NUCLEOTIDE SEQUENCE</scope>
    <source>
        <strain evidence="2">Bd21</strain>
    </source>
</reference>
<dbReference type="EnsemblPlants" id="KQK01600">
    <property type="protein sequence ID" value="KQK01600"/>
    <property type="gene ID" value="BRADI_3g56975v3"/>
</dbReference>
<organism evidence="2">
    <name type="scientific">Brachypodium distachyon</name>
    <name type="common">Purple false brome</name>
    <name type="synonym">Trachynia distachya</name>
    <dbReference type="NCBI Taxonomy" id="15368"/>
    <lineage>
        <taxon>Eukaryota</taxon>
        <taxon>Viridiplantae</taxon>
        <taxon>Streptophyta</taxon>
        <taxon>Embryophyta</taxon>
        <taxon>Tracheophyta</taxon>
        <taxon>Spermatophyta</taxon>
        <taxon>Magnoliopsida</taxon>
        <taxon>Liliopsida</taxon>
        <taxon>Poales</taxon>
        <taxon>Poaceae</taxon>
        <taxon>BOP clade</taxon>
        <taxon>Pooideae</taxon>
        <taxon>Stipodae</taxon>
        <taxon>Brachypodieae</taxon>
        <taxon>Brachypodium</taxon>
    </lineage>
</organism>
<dbReference type="Proteomes" id="UP000008810">
    <property type="component" value="Chromosome 3"/>
</dbReference>